<reference evidence="12 13" key="1">
    <citation type="submission" date="2017-01" db="EMBL/GenBank/DDBJ databases">
        <title>Draft genome sequence of Diplodia seriata F98.1, a fungal species involved in grapevine trunk diseases.</title>
        <authorList>
            <person name="Robert-Siegwald G."/>
            <person name="Vallet J."/>
            <person name="Abou-Mansour E."/>
            <person name="Xu J."/>
            <person name="Rey P."/>
            <person name="Bertsch C."/>
            <person name="Rego C."/>
            <person name="Larignon P."/>
            <person name="Fontaine F."/>
            <person name="Lebrun M.-H."/>
        </authorList>
    </citation>
    <scope>NUCLEOTIDE SEQUENCE [LARGE SCALE GENOMIC DNA]</scope>
    <source>
        <strain evidence="12 13">F98.1</strain>
    </source>
</reference>
<evidence type="ECO:0000256" key="5">
    <source>
        <dbReference type="ARBA" id="ARBA00022753"/>
    </source>
</evidence>
<name>A0A1S8BJC2_9PEZI</name>
<dbReference type="Proteomes" id="UP000190776">
    <property type="component" value="Unassembled WGS sequence"/>
</dbReference>
<dbReference type="InterPro" id="IPR037917">
    <property type="entry name" value="Ypt35_PX"/>
</dbReference>
<dbReference type="Gene3D" id="3.30.1520.10">
    <property type="entry name" value="Phox-like domain"/>
    <property type="match status" value="1"/>
</dbReference>
<protein>
    <recommendedName>
        <fullName evidence="8">Endosomal/vacuolar adapter protein YPT35</fullName>
    </recommendedName>
    <alternativeName>
        <fullName evidence="9">PX domain-containing protein YPT35</fullName>
    </alternativeName>
</protein>
<feature type="compositionally biased region" description="Basic and acidic residues" evidence="10">
    <location>
        <begin position="19"/>
        <end position="33"/>
    </location>
</feature>
<proteinExistence type="inferred from homology"/>
<dbReference type="SUPFAM" id="SSF64268">
    <property type="entry name" value="PX domain"/>
    <property type="match status" value="1"/>
</dbReference>
<comment type="function">
    <text evidence="7">Recruits the lipid transfer protein VPS13 to endosomal and vacuolar membranes.</text>
</comment>
<dbReference type="SMART" id="SM00312">
    <property type="entry name" value="PX"/>
    <property type="match status" value="1"/>
</dbReference>
<dbReference type="PANTHER" id="PTHR10555:SF170">
    <property type="entry name" value="FI18122P1"/>
    <property type="match status" value="1"/>
</dbReference>
<evidence type="ECO:0000256" key="1">
    <source>
        <dbReference type="ARBA" id="ARBA00004148"/>
    </source>
</evidence>
<dbReference type="AlphaFoldDB" id="A0A1S8BJC2"/>
<evidence type="ECO:0000256" key="2">
    <source>
        <dbReference type="ARBA" id="ARBA00004177"/>
    </source>
</evidence>
<comment type="subcellular location">
    <subcellularLocation>
        <location evidence="2">Endosome</location>
    </subcellularLocation>
    <subcellularLocation>
        <location evidence="1">Vacuole membrane</location>
        <topology evidence="1">Peripheral membrane protein</topology>
    </subcellularLocation>
</comment>
<dbReference type="EMBL" id="MSZU01000076">
    <property type="protein sequence ID" value="OMP87358.1"/>
    <property type="molecule type" value="Genomic_DNA"/>
</dbReference>
<dbReference type="GO" id="GO:0005774">
    <property type="term" value="C:vacuolar membrane"/>
    <property type="evidence" value="ECO:0007669"/>
    <property type="project" value="UniProtKB-SubCell"/>
</dbReference>
<evidence type="ECO:0000313" key="12">
    <source>
        <dbReference type="EMBL" id="OMP87358.1"/>
    </source>
</evidence>
<evidence type="ECO:0000256" key="3">
    <source>
        <dbReference type="ARBA" id="ARBA00007426"/>
    </source>
</evidence>
<organism evidence="12 13">
    <name type="scientific">Diplodia seriata</name>
    <dbReference type="NCBI Taxonomy" id="420778"/>
    <lineage>
        <taxon>Eukaryota</taxon>
        <taxon>Fungi</taxon>
        <taxon>Dikarya</taxon>
        <taxon>Ascomycota</taxon>
        <taxon>Pezizomycotina</taxon>
        <taxon>Dothideomycetes</taxon>
        <taxon>Dothideomycetes incertae sedis</taxon>
        <taxon>Botryosphaeriales</taxon>
        <taxon>Botryosphaeriaceae</taxon>
        <taxon>Diplodia</taxon>
    </lineage>
</organism>
<dbReference type="PROSITE" id="PS50195">
    <property type="entry name" value="PX"/>
    <property type="match status" value="1"/>
</dbReference>
<comment type="similarity">
    <text evidence="3">Belongs to the YPT35 family.</text>
</comment>
<feature type="region of interest" description="Disordered" evidence="10">
    <location>
        <begin position="1"/>
        <end position="60"/>
    </location>
</feature>
<dbReference type="InterPro" id="IPR001683">
    <property type="entry name" value="PX_dom"/>
</dbReference>
<evidence type="ECO:0000256" key="9">
    <source>
        <dbReference type="ARBA" id="ARBA00033785"/>
    </source>
</evidence>
<accession>A0A1S8BJC2</accession>
<dbReference type="Pfam" id="PF00787">
    <property type="entry name" value="PX"/>
    <property type="match status" value="1"/>
</dbReference>
<keyword evidence="6" id="KW-0472">Membrane</keyword>
<dbReference type="CDD" id="cd07280">
    <property type="entry name" value="PX_YPT35"/>
    <property type="match status" value="1"/>
</dbReference>
<comment type="caution">
    <text evidence="12">The sequence shown here is derived from an EMBL/GenBank/DDBJ whole genome shotgun (WGS) entry which is preliminary data.</text>
</comment>
<dbReference type="InterPro" id="IPR036871">
    <property type="entry name" value="PX_dom_sf"/>
</dbReference>
<keyword evidence="4" id="KW-0926">Vacuole</keyword>
<dbReference type="GO" id="GO:0010008">
    <property type="term" value="C:endosome membrane"/>
    <property type="evidence" value="ECO:0007669"/>
    <property type="project" value="UniProtKB-SubCell"/>
</dbReference>
<keyword evidence="5" id="KW-0967">Endosome</keyword>
<evidence type="ECO:0000256" key="6">
    <source>
        <dbReference type="ARBA" id="ARBA00023136"/>
    </source>
</evidence>
<evidence type="ECO:0000256" key="10">
    <source>
        <dbReference type="SAM" id="MobiDB-lite"/>
    </source>
</evidence>
<dbReference type="STRING" id="420778.A0A1S8BJC2"/>
<evidence type="ECO:0000256" key="4">
    <source>
        <dbReference type="ARBA" id="ARBA00022554"/>
    </source>
</evidence>
<evidence type="ECO:0000256" key="8">
    <source>
        <dbReference type="ARBA" id="ARBA00033774"/>
    </source>
</evidence>
<dbReference type="OrthoDB" id="10254720at2759"/>
<feature type="compositionally biased region" description="Polar residues" evidence="10">
    <location>
        <begin position="1"/>
        <end position="10"/>
    </location>
</feature>
<evidence type="ECO:0000313" key="13">
    <source>
        <dbReference type="Proteomes" id="UP000190776"/>
    </source>
</evidence>
<dbReference type="GO" id="GO:0032266">
    <property type="term" value="F:phosphatidylinositol-3-phosphate binding"/>
    <property type="evidence" value="ECO:0007669"/>
    <property type="project" value="InterPro"/>
</dbReference>
<evidence type="ECO:0000256" key="7">
    <source>
        <dbReference type="ARBA" id="ARBA00033728"/>
    </source>
</evidence>
<evidence type="ECO:0000259" key="11">
    <source>
        <dbReference type="PROSITE" id="PS50195"/>
    </source>
</evidence>
<feature type="domain" description="PX" evidence="11">
    <location>
        <begin position="82"/>
        <end position="208"/>
    </location>
</feature>
<dbReference type="PANTHER" id="PTHR10555">
    <property type="entry name" value="SORTING NEXIN"/>
    <property type="match status" value="1"/>
</dbReference>
<sequence length="208" mass="23188">MESTGSETPSHPTPNGHVAARDGGEASTARDHQIVPPYWSGLKRRGSGGSEASLASDRPAPIRLEDHTVEGSDQNRALWAKNVTIDDHVIVSGNVPGMGDYVVWNCTVQTLDVCFISRAAVPMLILRQGGPMKIRKRYSEFDELRRRLAQTFPHAESSMPQLPPKSVISRFRPRFLERRREGLAYFLNCVLLNPEFSSSPVLKEFLFS</sequence>
<gene>
    <name evidence="12" type="ORF">BK809_0007444</name>
</gene>